<reference evidence="2" key="1">
    <citation type="submission" date="2022-11" db="UniProtKB">
        <authorList>
            <consortium name="WormBaseParasite"/>
        </authorList>
    </citation>
    <scope>IDENTIFICATION</scope>
</reference>
<evidence type="ECO:0000313" key="1">
    <source>
        <dbReference type="Proteomes" id="UP000887580"/>
    </source>
</evidence>
<proteinExistence type="predicted"/>
<dbReference type="Proteomes" id="UP000887580">
    <property type="component" value="Unplaced"/>
</dbReference>
<name>A0AC35FIN5_9BILA</name>
<accession>A0AC35FIN5</accession>
<dbReference type="WBParaSite" id="PS1159_v2.g17898.t1">
    <property type="protein sequence ID" value="PS1159_v2.g17898.t1"/>
    <property type="gene ID" value="PS1159_v2.g17898"/>
</dbReference>
<protein>
    <submittedName>
        <fullName evidence="2">Uncharacterized protein</fullName>
    </submittedName>
</protein>
<organism evidence="1 2">
    <name type="scientific">Panagrolaimus sp. PS1159</name>
    <dbReference type="NCBI Taxonomy" id="55785"/>
    <lineage>
        <taxon>Eukaryota</taxon>
        <taxon>Metazoa</taxon>
        <taxon>Ecdysozoa</taxon>
        <taxon>Nematoda</taxon>
        <taxon>Chromadorea</taxon>
        <taxon>Rhabditida</taxon>
        <taxon>Tylenchina</taxon>
        <taxon>Panagrolaimomorpha</taxon>
        <taxon>Panagrolaimoidea</taxon>
        <taxon>Panagrolaimidae</taxon>
        <taxon>Panagrolaimus</taxon>
    </lineage>
</organism>
<evidence type="ECO:0000313" key="2">
    <source>
        <dbReference type="WBParaSite" id="PS1159_v2.g17898.t1"/>
    </source>
</evidence>
<sequence>MKRNFLCTSLHENYFTKVIGIIEKRNLGKILQKLKKKGKGKNFESDPILFKRNYKNFKFWGNFELHFTKKSGAKRNEKKIFKKLVMLEYYPSATFADIFSIHFVVETQLPLYLPSSQISHPDSNIQTTKKTLPF</sequence>